<name>A0A5B9P9T7_9BACT</name>
<sequence>MPAGALRAQKGSVKLHFIGKIATWAKSHTVPDSCDAPTRACWPNVSRATAAKIQLRLFLAYCYPKACFKAWSGDFCVFLAGPNDADRFEERRERFEMTQRNKLFKFAKISLEY</sequence>
<keyword evidence="2" id="KW-1185">Reference proteome</keyword>
<dbReference type="KEGG" id="mff:MFFC18_15710"/>
<evidence type="ECO:0000313" key="2">
    <source>
        <dbReference type="Proteomes" id="UP000322214"/>
    </source>
</evidence>
<accession>A0A5B9P9T7</accession>
<dbReference type="EMBL" id="CP042912">
    <property type="protein sequence ID" value="QEG21712.1"/>
    <property type="molecule type" value="Genomic_DNA"/>
</dbReference>
<evidence type="ECO:0000313" key="1">
    <source>
        <dbReference type="EMBL" id="QEG21712.1"/>
    </source>
</evidence>
<organism evidence="1 2">
    <name type="scientific">Mariniblastus fucicola</name>
    <dbReference type="NCBI Taxonomy" id="980251"/>
    <lineage>
        <taxon>Bacteria</taxon>
        <taxon>Pseudomonadati</taxon>
        <taxon>Planctomycetota</taxon>
        <taxon>Planctomycetia</taxon>
        <taxon>Pirellulales</taxon>
        <taxon>Pirellulaceae</taxon>
        <taxon>Mariniblastus</taxon>
    </lineage>
</organism>
<dbReference type="AlphaFoldDB" id="A0A5B9P9T7"/>
<reference evidence="1 2" key="1">
    <citation type="submission" date="2019-08" db="EMBL/GenBank/DDBJ databases">
        <title>Deep-cultivation of Planctomycetes and their phenomic and genomic characterization uncovers novel biology.</title>
        <authorList>
            <person name="Wiegand S."/>
            <person name="Jogler M."/>
            <person name="Boedeker C."/>
            <person name="Pinto D."/>
            <person name="Vollmers J."/>
            <person name="Rivas-Marin E."/>
            <person name="Kohn T."/>
            <person name="Peeters S.H."/>
            <person name="Heuer A."/>
            <person name="Rast P."/>
            <person name="Oberbeckmann S."/>
            <person name="Bunk B."/>
            <person name="Jeske O."/>
            <person name="Meyerdierks A."/>
            <person name="Storesund J.E."/>
            <person name="Kallscheuer N."/>
            <person name="Luecker S."/>
            <person name="Lage O.M."/>
            <person name="Pohl T."/>
            <person name="Merkel B.J."/>
            <person name="Hornburger P."/>
            <person name="Mueller R.-W."/>
            <person name="Bruemmer F."/>
            <person name="Labrenz M."/>
            <person name="Spormann A.M."/>
            <person name="Op den Camp H."/>
            <person name="Overmann J."/>
            <person name="Amann R."/>
            <person name="Jetten M.S.M."/>
            <person name="Mascher T."/>
            <person name="Medema M.H."/>
            <person name="Devos D.P."/>
            <person name="Kaster A.-K."/>
            <person name="Ovreas L."/>
            <person name="Rohde M."/>
            <person name="Galperin M.Y."/>
            <person name="Jogler C."/>
        </authorList>
    </citation>
    <scope>NUCLEOTIDE SEQUENCE [LARGE SCALE GENOMIC DNA]</scope>
    <source>
        <strain evidence="1 2">FC18</strain>
    </source>
</reference>
<gene>
    <name evidence="1" type="ORF">MFFC18_15710</name>
</gene>
<protein>
    <submittedName>
        <fullName evidence="1">Uncharacterized protein</fullName>
    </submittedName>
</protein>
<dbReference type="Proteomes" id="UP000322214">
    <property type="component" value="Chromosome"/>
</dbReference>
<proteinExistence type="predicted"/>
<dbReference type="STRING" id="980251.GCA_001642875_03172"/>